<proteinExistence type="predicted"/>
<protein>
    <recommendedName>
        <fullName evidence="4">DUF3169 family protein</fullName>
    </recommendedName>
</protein>
<comment type="caution">
    <text evidence="2">The sequence shown here is derived from an EMBL/GenBank/DDBJ whole genome shotgun (WGS) entry which is preliminary data.</text>
</comment>
<sequence>MKLVEYSVQWAKGESFEGMCITIAGILTLICSLLIWKFGTTVNAKALLIPAFVLGLLFSTMGSFMLYSNNKRVTEFQNAYQTDSEVFTKNEKKRVESFQFMYPTSLAISAVCFLITIIAFVYSKNPTFHAIGIVLTIFGVSLIIIDYFSKERAQIYYDHILNTL</sequence>
<keyword evidence="3" id="KW-1185">Reference proteome</keyword>
<evidence type="ECO:0000313" key="2">
    <source>
        <dbReference type="EMBL" id="TXE13806.1"/>
    </source>
</evidence>
<dbReference type="RefSeq" id="WP_147232225.1">
    <property type="nucleotide sequence ID" value="NZ_VOSB01000062.1"/>
</dbReference>
<name>A0A5C7AYC3_9FLAO</name>
<dbReference type="EMBL" id="VOSB01000062">
    <property type="protein sequence ID" value="TXE13806.1"/>
    <property type="molecule type" value="Genomic_DNA"/>
</dbReference>
<reference evidence="2 3" key="1">
    <citation type="submission" date="2019-08" db="EMBL/GenBank/DDBJ databases">
        <title>Genome of Psychroserpens burtonensis ACAM 167.</title>
        <authorList>
            <person name="Bowman J.P."/>
        </authorList>
    </citation>
    <scope>NUCLEOTIDE SEQUENCE [LARGE SCALE GENOMIC DNA]</scope>
    <source>
        <strain evidence="2 3">ACAM 167</strain>
    </source>
</reference>
<feature type="transmembrane region" description="Helical" evidence="1">
    <location>
        <begin position="16"/>
        <end position="36"/>
    </location>
</feature>
<feature type="transmembrane region" description="Helical" evidence="1">
    <location>
        <begin position="100"/>
        <end position="122"/>
    </location>
</feature>
<evidence type="ECO:0008006" key="4">
    <source>
        <dbReference type="Google" id="ProtNLM"/>
    </source>
</evidence>
<keyword evidence="1" id="KW-0472">Membrane</keyword>
<evidence type="ECO:0000256" key="1">
    <source>
        <dbReference type="SAM" id="Phobius"/>
    </source>
</evidence>
<evidence type="ECO:0000313" key="3">
    <source>
        <dbReference type="Proteomes" id="UP000321938"/>
    </source>
</evidence>
<feature type="transmembrane region" description="Helical" evidence="1">
    <location>
        <begin position="128"/>
        <end position="148"/>
    </location>
</feature>
<organism evidence="2 3">
    <name type="scientific">Psychroserpens burtonensis</name>
    <dbReference type="NCBI Taxonomy" id="49278"/>
    <lineage>
        <taxon>Bacteria</taxon>
        <taxon>Pseudomonadati</taxon>
        <taxon>Bacteroidota</taxon>
        <taxon>Flavobacteriia</taxon>
        <taxon>Flavobacteriales</taxon>
        <taxon>Flavobacteriaceae</taxon>
        <taxon>Psychroserpens</taxon>
    </lineage>
</organism>
<keyword evidence="1" id="KW-1133">Transmembrane helix</keyword>
<accession>A0A5C7AYC3</accession>
<dbReference type="OrthoDB" id="7868084at2"/>
<feature type="transmembrane region" description="Helical" evidence="1">
    <location>
        <begin position="48"/>
        <end position="67"/>
    </location>
</feature>
<dbReference type="Proteomes" id="UP000321938">
    <property type="component" value="Unassembled WGS sequence"/>
</dbReference>
<dbReference type="AlphaFoldDB" id="A0A5C7AYC3"/>
<gene>
    <name evidence="2" type="ORF">ES692_17810</name>
</gene>
<keyword evidence="1" id="KW-0812">Transmembrane</keyword>